<dbReference type="OrthoDB" id="10361499at2759"/>
<dbReference type="EMBL" id="CAJNDS010000602">
    <property type="protein sequence ID" value="CAE7221807.1"/>
    <property type="molecule type" value="Genomic_DNA"/>
</dbReference>
<gene>
    <name evidence="2" type="ORF">SNAT2548_LOCUS8204</name>
</gene>
<organism evidence="2 3">
    <name type="scientific">Symbiodinium natans</name>
    <dbReference type="NCBI Taxonomy" id="878477"/>
    <lineage>
        <taxon>Eukaryota</taxon>
        <taxon>Sar</taxon>
        <taxon>Alveolata</taxon>
        <taxon>Dinophyceae</taxon>
        <taxon>Suessiales</taxon>
        <taxon>Symbiodiniaceae</taxon>
        <taxon>Symbiodinium</taxon>
    </lineage>
</organism>
<comment type="caution">
    <text evidence="2">The sequence shown here is derived from an EMBL/GenBank/DDBJ whole genome shotgun (WGS) entry which is preliminary data.</text>
</comment>
<reference evidence="2" key="1">
    <citation type="submission" date="2021-02" db="EMBL/GenBank/DDBJ databases">
        <authorList>
            <person name="Dougan E. K."/>
            <person name="Rhodes N."/>
            <person name="Thang M."/>
            <person name="Chan C."/>
        </authorList>
    </citation>
    <scope>NUCLEOTIDE SEQUENCE</scope>
</reference>
<evidence type="ECO:0000313" key="3">
    <source>
        <dbReference type="Proteomes" id="UP000604046"/>
    </source>
</evidence>
<evidence type="ECO:0000256" key="1">
    <source>
        <dbReference type="SAM" id="SignalP"/>
    </source>
</evidence>
<feature type="signal peptide" evidence="1">
    <location>
        <begin position="1"/>
        <end position="21"/>
    </location>
</feature>
<protein>
    <submittedName>
        <fullName evidence="2">Uncharacterized protein</fullName>
    </submittedName>
</protein>
<evidence type="ECO:0000313" key="2">
    <source>
        <dbReference type="EMBL" id="CAE7221807.1"/>
    </source>
</evidence>
<feature type="chain" id="PRO_5032597542" evidence="1">
    <location>
        <begin position="22"/>
        <end position="142"/>
    </location>
</feature>
<name>A0A812K773_9DINO</name>
<dbReference type="Proteomes" id="UP000604046">
    <property type="component" value="Unassembled WGS sequence"/>
</dbReference>
<keyword evidence="3" id="KW-1185">Reference proteome</keyword>
<dbReference type="AlphaFoldDB" id="A0A812K773"/>
<keyword evidence="1" id="KW-0732">Signal</keyword>
<proteinExistence type="predicted"/>
<sequence>MWGPRAIFMVIFLQCLEPASAINGTALVNAAQEAVSKTGNLRALLAKIKVTDEYEAKKTCWVSRHALWDCGLECYATSSHEWRPCASKCAQFHGEGASCNYCLSDLVHCVLLQCVSPCAASTHAPSCETCILAGCNDKCWNP</sequence>
<accession>A0A812K773</accession>